<protein>
    <recommendedName>
        <fullName evidence="2">CWH43-like N-terminal domain-containing protein</fullName>
    </recommendedName>
</protein>
<keyword evidence="1" id="KW-0472">Membrane</keyword>
<dbReference type="WBParaSite" id="ACRNAN_scaffold3758.g31130.t1">
    <property type="protein sequence ID" value="ACRNAN_scaffold3758.g31130.t1"/>
    <property type="gene ID" value="ACRNAN_scaffold3758.g31130"/>
</dbReference>
<feature type="transmembrane region" description="Helical" evidence="1">
    <location>
        <begin position="264"/>
        <end position="282"/>
    </location>
</feature>
<feature type="transmembrane region" description="Helical" evidence="1">
    <location>
        <begin position="195"/>
        <end position="213"/>
    </location>
</feature>
<proteinExistence type="predicted"/>
<keyword evidence="1" id="KW-0812">Transmembrane</keyword>
<feature type="transmembrane region" description="Helical" evidence="1">
    <location>
        <begin position="122"/>
        <end position="143"/>
    </location>
</feature>
<keyword evidence="3" id="KW-1185">Reference proteome</keyword>
<feature type="transmembrane region" description="Helical" evidence="1">
    <location>
        <begin position="164"/>
        <end position="183"/>
    </location>
</feature>
<dbReference type="InterPro" id="IPR019402">
    <property type="entry name" value="CWH43_N"/>
</dbReference>
<keyword evidence="1" id="KW-1133">Transmembrane helix</keyword>
<dbReference type="Pfam" id="PF10277">
    <property type="entry name" value="Frag1"/>
    <property type="match status" value="1"/>
</dbReference>
<organism evidence="3 4">
    <name type="scientific">Acrobeloides nanus</name>
    <dbReference type="NCBI Taxonomy" id="290746"/>
    <lineage>
        <taxon>Eukaryota</taxon>
        <taxon>Metazoa</taxon>
        <taxon>Ecdysozoa</taxon>
        <taxon>Nematoda</taxon>
        <taxon>Chromadorea</taxon>
        <taxon>Rhabditida</taxon>
        <taxon>Tylenchina</taxon>
        <taxon>Cephalobomorpha</taxon>
        <taxon>Cephaloboidea</taxon>
        <taxon>Cephalobidae</taxon>
        <taxon>Acrobeloides</taxon>
    </lineage>
</organism>
<accession>A0A914DUM1</accession>
<evidence type="ECO:0000313" key="4">
    <source>
        <dbReference type="WBParaSite" id="ACRNAN_scaffold3758.g31130.t1"/>
    </source>
</evidence>
<evidence type="ECO:0000313" key="3">
    <source>
        <dbReference type="Proteomes" id="UP000887540"/>
    </source>
</evidence>
<dbReference type="AlphaFoldDB" id="A0A914DUM1"/>
<name>A0A914DUM1_9BILA</name>
<evidence type="ECO:0000259" key="2">
    <source>
        <dbReference type="Pfam" id="PF10277"/>
    </source>
</evidence>
<feature type="domain" description="CWH43-like N-terminal" evidence="2">
    <location>
        <begin position="91"/>
        <end position="289"/>
    </location>
</feature>
<reference evidence="4" key="1">
    <citation type="submission" date="2022-11" db="UniProtKB">
        <authorList>
            <consortium name="WormBaseParasite"/>
        </authorList>
    </citation>
    <scope>IDENTIFICATION</scope>
</reference>
<feature type="transmembrane region" description="Helical" evidence="1">
    <location>
        <begin position="52"/>
        <end position="70"/>
    </location>
</feature>
<evidence type="ECO:0000256" key="1">
    <source>
        <dbReference type="SAM" id="Phobius"/>
    </source>
</evidence>
<sequence length="325" mass="37668">MGASRFTSRNSPLYHIDQIYQGQELTHTVEDVPIEGITTNILRFRWSTLSKYLNLVPIAFILLAWLSYYVDFYQIHCFYWDGCQIPFNPITYNFVQCNRTHREVQQLPSLLRMRVFHSPPNFLLRAAVLPILFLRVFSAMAYIARSRFHYAATESSDVIKRTEFAVIVLVVVECLALSLFTIVHHQKDGYVQHNLAAIGCFVFAVLHIYTLLFHEFLRPHQISKSLTCTKMASVGIFLATSPITLENYLKFVSNPMCTPLTTSFNVLCEIAMILSYLVFYFCGTVEMNDIEIFIFSSMEDINPKMDEKYSEKILLRIKAEKNFKP</sequence>
<feature type="transmembrane region" description="Helical" evidence="1">
    <location>
        <begin position="225"/>
        <end position="244"/>
    </location>
</feature>
<dbReference type="Proteomes" id="UP000887540">
    <property type="component" value="Unplaced"/>
</dbReference>